<keyword evidence="6" id="KW-1185">Reference proteome</keyword>
<evidence type="ECO:0000256" key="1">
    <source>
        <dbReference type="SAM" id="MobiDB-lite"/>
    </source>
</evidence>
<gene>
    <name evidence="5" type="ORF">GIB67_016553</name>
</gene>
<dbReference type="InterPro" id="IPR036397">
    <property type="entry name" value="RNaseH_sf"/>
</dbReference>
<proteinExistence type="predicted"/>
<dbReference type="SUPFAM" id="SSF53098">
    <property type="entry name" value="Ribonuclease H-like"/>
    <property type="match status" value="1"/>
</dbReference>
<evidence type="ECO:0008006" key="7">
    <source>
        <dbReference type="Google" id="ProtNLM"/>
    </source>
</evidence>
<dbReference type="SUPFAM" id="SSF56219">
    <property type="entry name" value="DNase I-like"/>
    <property type="match status" value="1"/>
</dbReference>
<evidence type="ECO:0000259" key="2">
    <source>
        <dbReference type="Pfam" id="PF13456"/>
    </source>
</evidence>
<evidence type="ECO:0000259" key="4">
    <source>
        <dbReference type="Pfam" id="PF14111"/>
    </source>
</evidence>
<sequence>MQHSPRTLTVRSLETCPSVLGTGSIARICPRPPWTLNKPRVTPSSHRCRRYSPYYSLEQLPTPGKRGEFSSIKVTREAHQRGLNRNKFNLVCRLDFQKISIAEARVQAIALWKPKGTCRLIPVGKGYITIFLDNKEDRNKIWTGGPWVIGKQLLRLSPWSPFFDPEKQRNTHALVWVKFPGLGVEFWEVDTLMAIGRTLGTPIQVDQSSTTMEFGYFAKVLVDIDLEEPTPNKILVEVEGGDFWQKVELGATPKFCCHCKIIGHTFVECRAIKEQVQQAEDPRKHHHEASAAEDSLTNNQKKRIRKKNKERLYPKERTWTWVRSHGNAEARGRSASPNSPHQLLKETAIIQLQSALKWADMVDDVERDSALINYEEVRKISGKNRQVHLMKNVKKKNVRSGVGGYPNTRLGNLWCLCKFGFNAPVLVAASSQHLTISYDGLLLSAIHGLTSISARRALWTDMESIANLNLPWLAIGDFNCIRSWDDQSGGTGPLPCSITDFNDCIDACSLTESFSSGPKDSWCNNQKGRGRILRRLDRALYNNAWISKFDGWPCWVTVSSFRDLVINSWSESLLGDPLYVLMKKLQRLKAAIKTWKKENLGGLRSQIDTYVADLADIQIHQWVNKHKCKILAGSISPIRLKNIATLFGFGVGTLPKKYLGIPLVQGRVSKATVAPLIDNIRSRASGWSGKLLSFQSRVVLVNSILTSLHIYNMAIYKWLIAAVKEGERIIRNFLWFGDPVKKKFLTIKWAKVCKHPSEGGIGIKSLKDINIAMLMKLGWAFLNDHKPWAKFPRAKFLNKEGLLTQYYKNSSIWTGLKEEIVTVKAHSKWIIGSCKDIDFWRDCWGSDSAIYDLVEIPDDIWKHCTAKLSQIIHHNSWSAPPEVAELLGSLGIDLNGIILNSSDKDIRVWKHCPHGLFSVHSVFQHTSSHAPKVWWYPFTNSKVILPRIASFAWRIYHNSLATEDLLIKRGLHITSRCSLCRCNMENMQHLFWNCPRPTESGIGLPRCFNSKLVLNIVYLIWIARNAFVFESYSHSINDIKRRSLVAIKDAAGLSCNSMANNCLELSIIVALGVPIKARPLPRIQSTTWDLPWFQEVKINCGAVVIGATGNAGVGVAARNHLGDVLGVLTKGVGNTTLFFSECEAILGAIDWAVQNNWKKIWIESFSQIAILDFSKNHVPWPQRARWNRMKTSFEQIRFSHCWKVANFSVYQAAKRGVSLPVGNLETFLGRPHFLTKIEEPNVCYFRFT</sequence>
<evidence type="ECO:0000313" key="6">
    <source>
        <dbReference type="Proteomes" id="UP000541444"/>
    </source>
</evidence>
<feature type="domain" description="DUF4283" evidence="4">
    <location>
        <begin position="84"/>
        <end position="166"/>
    </location>
</feature>
<dbReference type="InterPro" id="IPR040256">
    <property type="entry name" value="At4g02000-like"/>
</dbReference>
<dbReference type="InterPro" id="IPR012337">
    <property type="entry name" value="RNaseH-like_sf"/>
</dbReference>
<comment type="caution">
    <text evidence="5">The sequence shown here is derived from an EMBL/GenBank/DDBJ whole genome shotgun (WGS) entry which is preliminary data.</text>
</comment>
<dbReference type="InterPro" id="IPR002156">
    <property type="entry name" value="RNaseH_domain"/>
</dbReference>
<dbReference type="Pfam" id="PF13456">
    <property type="entry name" value="RVT_3"/>
    <property type="match status" value="1"/>
</dbReference>
<protein>
    <recommendedName>
        <fullName evidence="7">RNase H type-1 domain-containing protein</fullName>
    </recommendedName>
</protein>
<feature type="compositionally biased region" description="Basic residues" evidence="1">
    <location>
        <begin position="300"/>
        <end position="309"/>
    </location>
</feature>
<dbReference type="AlphaFoldDB" id="A0A7J7NQM0"/>
<dbReference type="Gene3D" id="3.30.420.10">
    <property type="entry name" value="Ribonuclease H-like superfamily/Ribonuclease H"/>
    <property type="match status" value="1"/>
</dbReference>
<dbReference type="PANTHER" id="PTHR31286">
    <property type="entry name" value="GLYCINE-RICH CELL WALL STRUCTURAL PROTEIN 1.8-LIKE"/>
    <property type="match status" value="1"/>
</dbReference>
<dbReference type="InterPro" id="IPR026960">
    <property type="entry name" value="RVT-Znf"/>
</dbReference>
<dbReference type="OrthoDB" id="1751077at2759"/>
<organism evidence="5 6">
    <name type="scientific">Kingdonia uniflora</name>
    <dbReference type="NCBI Taxonomy" id="39325"/>
    <lineage>
        <taxon>Eukaryota</taxon>
        <taxon>Viridiplantae</taxon>
        <taxon>Streptophyta</taxon>
        <taxon>Embryophyta</taxon>
        <taxon>Tracheophyta</taxon>
        <taxon>Spermatophyta</taxon>
        <taxon>Magnoliopsida</taxon>
        <taxon>Ranunculales</taxon>
        <taxon>Circaeasteraceae</taxon>
        <taxon>Kingdonia</taxon>
    </lineage>
</organism>
<dbReference type="CDD" id="cd06222">
    <property type="entry name" value="RNase_H_like"/>
    <property type="match status" value="1"/>
</dbReference>
<feature type="region of interest" description="Disordered" evidence="1">
    <location>
        <begin position="278"/>
        <end position="309"/>
    </location>
</feature>
<evidence type="ECO:0000259" key="3">
    <source>
        <dbReference type="Pfam" id="PF13966"/>
    </source>
</evidence>
<dbReference type="Pfam" id="PF13966">
    <property type="entry name" value="zf-RVT"/>
    <property type="match status" value="1"/>
</dbReference>
<dbReference type="Proteomes" id="UP000541444">
    <property type="component" value="Unassembled WGS sequence"/>
</dbReference>
<dbReference type="InterPro" id="IPR044730">
    <property type="entry name" value="RNase_H-like_dom_plant"/>
</dbReference>
<dbReference type="PANTHER" id="PTHR31286:SF60">
    <property type="entry name" value="PROTEIN, PUTATIVE-RELATED"/>
    <property type="match status" value="1"/>
</dbReference>
<reference evidence="5 6" key="1">
    <citation type="journal article" date="2020" name="IScience">
        <title>Genome Sequencing of the Endangered Kingdonia uniflora (Circaeasteraceae, Ranunculales) Reveals Potential Mechanisms of Evolutionary Specialization.</title>
        <authorList>
            <person name="Sun Y."/>
            <person name="Deng T."/>
            <person name="Zhang A."/>
            <person name="Moore M.J."/>
            <person name="Landis J.B."/>
            <person name="Lin N."/>
            <person name="Zhang H."/>
            <person name="Zhang X."/>
            <person name="Huang J."/>
            <person name="Zhang X."/>
            <person name="Sun H."/>
            <person name="Wang H."/>
        </authorList>
    </citation>
    <scope>NUCLEOTIDE SEQUENCE [LARGE SCALE GENOMIC DNA]</scope>
    <source>
        <strain evidence="5">TB1705</strain>
        <tissue evidence="5">Leaf</tissue>
    </source>
</reference>
<dbReference type="InterPro" id="IPR036691">
    <property type="entry name" value="Endo/exonu/phosph_ase_sf"/>
</dbReference>
<accession>A0A7J7NQM0</accession>
<dbReference type="Pfam" id="PF14111">
    <property type="entry name" value="DUF4283"/>
    <property type="match status" value="1"/>
</dbReference>
<name>A0A7J7NQM0_9MAGN</name>
<dbReference type="Gene3D" id="3.60.10.10">
    <property type="entry name" value="Endonuclease/exonuclease/phosphatase"/>
    <property type="match status" value="1"/>
</dbReference>
<feature type="domain" description="RNase H type-1" evidence="2">
    <location>
        <begin position="1106"/>
        <end position="1215"/>
    </location>
</feature>
<feature type="domain" description="Reverse transcriptase zinc-binding" evidence="3">
    <location>
        <begin position="917"/>
        <end position="995"/>
    </location>
</feature>
<dbReference type="GO" id="GO:0004523">
    <property type="term" value="F:RNA-DNA hybrid ribonuclease activity"/>
    <property type="evidence" value="ECO:0007669"/>
    <property type="project" value="InterPro"/>
</dbReference>
<dbReference type="GO" id="GO:0003676">
    <property type="term" value="F:nucleic acid binding"/>
    <property type="evidence" value="ECO:0007669"/>
    <property type="project" value="InterPro"/>
</dbReference>
<evidence type="ECO:0000313" key="5">
    <source>
        <dbReference type="EMBL" id="KAF6169383.1"/>
    </source>
</evidence>
<dbReference type="InterPro" id="IPR025558">
    <property type="entry name" value="DUF4283"/>
</dbReference>
<dbReference type="EMBL" id="JACGCM010000665">
    <property type="protein sequence ID" value="KAF6169383.1"/>
    <property type="molecule type" value="Genomic_DNA"/>
</dbReference>